<organism evidence="2 3">
    <name type="scientific">Luteolibacter arcticus</name>
    <dbReference type="NCBI Taxonomy" id="1581411"/>
    <lineage>
        <taxon>Bacteria</taxon>
        <taxon>Pseudomonadati</taxon>
        <taxon>Verrucomicrobiota</taxon>
        <taxon>Verrucomicrobiia</taxon>
        <taxon>Verrucomicrobiales</taxon>
        <taxon>Verrucomicrobiaceae</taxon>
        <taxon>Luteolibacter</taxon>
    </lineage>
</organism>
<protein>
    <submittedName>
        <fullName evidence="2">U32 family peptidase</fullName>
    </submittedName>
</protein>
<dbReference type="PANTHER" id="PTHR30217">
    <property type="entry name" value="PEPTIDASE U32 FAMILY"/>
    <property type="match status" value="1"/>
</dbReference>
<dbReference type="EMBL" id="JAPDDT010000015">
    <property type="protein sequence ID" value="MCW1925578.1"/>
    <property type="molecule type" value="Genomic_DNA"/>
</dbReference>
<dbReference type="Pfam" id="PF12392">
    <property type="entry name" value="DUF3656"/>
    <property type="match status" value="1"/>
</dbReference>
<gene>
    <name evidence="2" type="ORF">OKA05_23670</name>
</gene>
<proteinExistence type="predicted"/>
<keyword evidence="3" id="KW-1185">Reference proteome</keyword>
<accession>A0ABT3GQ26</accession>
<reference evidence="2 3" key="1">
    <citation type="submission" date="2022-10" db="EMBL/GenBank/DDBJ databases">
        <title>Luteolibacter arcticus strain CCTCC AB 2014275, whole genome shotgun sequencing project.</title>
        <authorList>
            <person name="Zhao G."/>
            <person name="Shen L."/>
        </authorList>
    </citation>
    <scope>NUCLEOTIDE SEQUENCE [LARGE SCALE GENOMIC DNA]</scope>
    <source>
        <strain evidence="2 3">CCTCC AB 2014275</strain>
    </source>
</reference>
<feature type="domain" description="Peptidase U32 collagenase" evidence="1">
    <location>
        <begin position="413"/>
        <end position="531"/>
    </location>
</feature>
<evidence type="ECO:0000313" key="2">
    <source>
        <dbReference type="EMBL" id="MCW1925578.1"/>
    </source>
</evidence>
<dbReference type="RefSeq" id="WP_264489685.1">
    <property type="nucleotide sequence ID" value="NZ_JAPDDT010000015.1"/>
</dbReference>
<dbReference type="InterPro" id="IPR051454">
    <property type="entry name" value="RNA/ubiquinone_mod_enzymes"/>
</dbReference>
<comment type="caution">
    <text evidence="2">The sequence shown here is derived from an EMBL/GenBank/DDBJ whole genome shotgun (WGS) entry which is preliminary data.</text>
</comment>
<dbReference type="InterPro" id="IPR020988">
    <property type="entry name" value="Pept_U32_collagenase"/>
</dbReference>
<evidence type="ECO:0000313" key="3">
    <source>
        <dbReference type="Proteomes" id="UP001320876"/>
    </source>
</evidence>
<dbReference type="PANTHER" id="PTHR30217:SF10">
    <property type="entry name" value="23S RRNA 5-HYDROXYCYTIDINE C2501 SYNTHASE"/>
    <property type="match status" value="1"/>
</dbReference>
<sequence length="844" mass="93076">MHADLTPELLSPAGNWDCARAAVAAGADAIYFGLPKFNARLRADNFTEADLPELMDFLHKHGVKGFIAMNTLIFTGELEAAERQLRLIADAGVDALIIQDLGLAKMAREITPQVELHASTQMTITSPEGLRFIESLFPLERAVLARELSVKEIERFQASSPITDHRSPGTPLEVFVHGALCVAYSGQCLTSESLGQRSANRGECAQACRMPYEIEVDGVLRELGEVRYLLSPQDLAAVDLIPDLVRAGVKSFKIEGRLKTPEYVAAVTRVYRKALDACLSPESTGHQPGSSSLNSQPSTINHQDRYELEMTFSRGLTTGWLGGSNHPYLTHGRFGKKRGPLLGTISACGGTWIELTDRTGIPLKPGDGVVFDAGENRDLEQGAKIWKIEGERIVFHRTFSGINFTRLRPGQTLYKTSDEKLESDIRRFWQTAKLRERKSSLHLTITGKPGELLHVTADCDGRTSSAVSTIPLQIASKHPLSAETLTAQFGRLGDTSYELASLDFLLEGDCHLALSELNRLRRELVETLQQASEETATPRRSATGITVADLLPSPNPQSEIRNPQLSVLCRSLPQVEAALDSGITTIYCDFEDPRRYKEAVALKTSATSHPPSTISLATPRILKPGETGYLKLIERAEPDGVLLRNLAALDYYKHRSDLKKTGDFSLNVANPITAMLLKEAANLDTLTISYDLNIGQVMDLLEGAPPEWFELTLHQHMPMFHMEHCVFCTFLSKGTTYKDCGRPCESHVVHLRDRVGQKHRLMADVGCRNTLFNGRAQTGARFYDDLRTTGLARFRIELLDEDDLGALRTIAAYQDLLSGRTDAATLLDNVKAFEKLGVTEGTLV</sequence>
<dbReference type="Proteomes" id="UP001320876">
    <property type="component" value="Unassembled WGS sequence"/>
</dbReference>
<evidence type="ECO:0000259" key="1">
    <source>
        <dbReference type="Pfam" id="PF12392"/>
    </source>
</evidence>
<dbReference type="Pfam" id="PF01136">
    <property type="entry name" value="Peptidase_U32"/>
    <property type="match status" value="1"/>
</dbReference>
<name>A0ABT3GQ26_9BACT</name>
<dbReference type="InterPro" id="IPR001539">
    <property type="entry name" value="Peptidase_U32"/>
</dbReference>